<reference evidence="1 2" key="1">
    <citation type="journal article" date="2014" name="Int. J. Syst. Evol. Microbiol.">
        <title>Complete genome sequence of Corynebacterium casei LMG S-19264T (=DSM 44701T), isolated from a smear-ripened cheese.</title>
        <authorList>
            <consortium name="US DOE Joint Genome Institute (JGI-PGF)"/>
            <person name="Walter F."/>
            <person name="Albersmeier A."/>
            <person name="Kalinowski J."/>
            <person name="Ruckert C."/>
        </authorList>
    </citation>
    <scope>NUCLEOTIDE SEQUENCE [LARGE SCALE GENOMIC DNA]</scope>
    <source>
        <strain evidence="1 2">KCTC 32337</strain>
    </source>
</reference>
<evidence type="ECO:0000313" key="2">
    <source>
        <dbReference type="Proteomes" id="UP000622604"/>
    </source>
</evidence>
<proteinExistence type="predicted"/>
<name>A0A8H9IDB7_9ALTE</name>
<dbReference type="Proteomes" id="UP000622604">
    <property type="component" value="Unassembled WGS sequence"/>
</dbReference>
<sequence length="140" mass="16410">MTIDFKKHYLNYGDIRDAFVSEFIFFKSDGYFNDFTVQEDLSALGMGYRIFILTEDVIVSLSISKLERCSEFKICKKDSKISPDWSVLRSEFNADEFFNISHKELSSDFDDVKRYLNEKSTKLSLMLKEEGVEKMMSKLD</sequence>
<protein>
    <submittedName>
        <fullName evidence="1">Uncharacterized protein</fullName>
    </submittedName>
</protein>
<dbReference type="RefSeq" id="WP_191867134.1">
    <property type="nucleotide sequence ID" value="NZ_BMZC01000016.1"/>
</dbReference>
<comment type="caution">
    <text evidence="1">The sequence shown here is derived from an EMBL/GenBank/DDBJ whole genome shotgun (WGS) entry which is preliminary data.</text>
</comment>
<gene>
    <name evidence="1" type="ORF">GCM10011274_41760</name>
</gene>
<organism evidence="1 2">
    <name type="scientific">Paraglaciecola chathamensis</name>
    <dbReference type="NCBI Taxonomy" id="368405"/>
    <lineage>
        <taxon>Bacteria</taxon>
        <taxon>Pseudomonadati</taxon>
        <taxon>Pseudomonadota</taxon>
        <taxon>Gammaproteobacteria</taxon>
        <taxon>Alteromonadales</taxon>
        <taxon>Alteromonadaceae</taxon>
        <taxon>Paraglaciecola</taxon>
    </lineage>
</organism>
<evidence type="ECO:0000313" key="1">
    <source>
        <dbReference type="EMBL" id="GGZ79516.1"/>
    </source>
</evidence>
<accession>A0A8H9IDB7</accession>
<dbReference type="EMBL" id="BMZC01000016">
    <property type="protein sequence ID" value="GGZ79516.1"/>
    <property type="molecule type" value="Genomic_DNA"/>
</dbReference>
<dbReference type="AlphaFoldDB" id="A0A8H9IDB7"/>